<dbReference type="STRING" id="1562698.DESAMIL20_47"/>
<dbReference type="Proteomes" id="UP000194141">
    <property type="component" value="Unassembled WGS sequence"/>
</dbReference>
<protein>
    <submittedName>
        <fullName evidence="3">Heavy metal RND efflux outer membrane protein, CzcC family</fullName>
    </submittedName>
</protein>
<organism evidence="3 4">
    <name type="scientific">Desulfurella amilsii</name>
    <dbReference type="NCBI Taxonomy" id="1562698"/>
    <lineage>
        <taxon>Bacteria</taxon>
        <taxon>Pseudomonadati</taxon>
        <taxon>Campylobacterota</taxon>
        <taxon>Desulfurellia</taxon>
        <taxon>Desulfurellales</taxon>
        <taxon>Desulfurellaceae</taxon>
        <taxon>Desulfurella</taxon>
    </lineage>
</organism>
<evidence type="ECO:0000313" key="3">
    <source>
        <dbReference type="EMBL" id="OSS42939.1"/>
    </source>
</evidence>
<reference evidence="3 4" key="1">
    <citation type="journal article" date="2017" name="Front. Microbiol.">
        <title>Genome Sequence of Desulfurella amilsii Strain TR1 and Comparative Genomics of Desulfurellaceae Family.</title>
        <authorList>
            <person name="Florentino A.P."/>
            <person name="Stams A.J."/>
            <person name="Sanchez-Andrea I."/>
        </authorList>
    </citation>
    <scope>NUCLEOTIDE SEQUENCE [LARGE SCALE GENOMIC DNA]</scope>
    <source>
        <strain evidence="3 4">TR1</strain>
    </source>
</reference>
<proteinExistence type="inferred from homology"/>
<dbReference type="InterPro" id="IPR010131">
    <property type="entry name" value="MdtP/NodT-like"/>
</dbReference>
<dbReference type="OrthoDB" id="9791261at2"/>
<name>A0A1X4XZG5_9BACT</name>
<dbReference type="AlphaFoldDB" id="A0A1X4XZG5"/>
<dbReference type="PANTHER" id="PTHR30203">
    <property type="entry name" value="OUTER MEMBRANE CATION EFFLUX PROTEIN"/>
    <property type="match status" value="1"/>
</dbReference>
<keyword evidence="4" id="KW-1185">Reference proteome</keyword>
<gene>
    <name evidence="3" type="ORF">DESAMIL20_47</name>
</gene>
<dbReference type="PANTHER" id="PTHR30203:SF30">
    <property type="entry name" value="OUTER MEMBRANE PROTEIN-RELATED"/>
    <property type="match status" value="1"/>
</dbReference>
<evidence type="ECO:0000256" key="1">
    <source>
        <dbReference type="ARBA" id="ARBA00007613"/>
    </source>
</evidence>
<dbReference type="Gene3D" id="1.20.1600.10">
    <property type="entry name" value="Outer membrane efflux proteins (OEP)"/>
    <property type="match status" value="1"/>
</dbReference>
<feature type="coiled-coil region" evidence="2">
    <location>
        <begin position="356"/>
        <end position="390"/>
    </location>
</feature>
<keyword evidence="2" id="KW-0175">Coiled coil</keyword>
<dbReference type="EMBL" id="MDSU01000001">
    <property type="protein sequence ID" value="OSS42939.1"/>
    <property type="molecule type" value="Genomic_DNA"/>
</dbReference>
<dbReference type="InterPro" id="IPR003423">
    <property type="entry name" value="OMP_efflux"/>
</dbReference>
<comment type="caution">
    <text evidence="3">The sequence shown here is derived from an EMBL/GenBank/DDBJ whole genome shotgun (WGS) entry which is preliminary data.</text>
</comment>
<comment type="similarity">
    <text evidence="1">Belongs to the outer membrane factor (OMF) (TC 1.B.17) family.</text>
</comment>
<evidence type="ECO:0000256" key="2">
    <source>
        <dbReference type="SAM" id="Coils"/>
    </source>
</evidence>
<dbReference type="GO" id="GO:0015562">
    <property type="term" value="F:efflux transmembrane transporter activity"/>
    <property type="evidence" value="ECO:0007669"/>
    <property type="project" value="InterPro"/>
</dbReference>
<dbReference type="Pfam" id="PF02321">
    <property type="entry name" value="OEP"/>
    <property type="match status" value="2"/>
</dbReference>
<dbReference type="RefSeq" id="WP_086032870.1">
    <property type="nucleotide sequence ID" value="NZ_MDSU01000001.1"/>
</dbReference>
<evidence type="ECO:0000313" key="4">
    <source>
        <dbReference type="Proteomes" id="UP000194141"/>
    </source>
</evidence>
<dbReference type="SUPFAM" id="SSF56954">
    <property type="entry name" value="Outer membrane efflux proteins (OEP)"/>
    <property type="match status" value="1"/>
</dbReference>
<sequence>MFKYAFFVMLALVFFISDCAEYKPLKINNAQINKKTSQIDKKALESMPNGKIILSKLENDEPLNENDIASLALILNHTLKIERDNLQIAKAQIKNSQTIPNPSVSADTGFPIAGNILNTYNSYSIGLSYPIDWIFSHSAKVKSAVLEYEAKKLNYDFNAYQIMQDAKITAANVYYLEQILKQLSDKLNLYKKIYDTVKNAYSKQLVLLSDLQLAKNEYETSKLTYLDTKNLLDKQNDKLKEVLGLPLNVTLKVNFKPRYTSKLPPLKELYKNIENRLDIVAYRLAYQAQEERTRLAFIQQFPRVSINFPFNRDTSNVQTLGVGISIDFPIFNTNKAQIDIQKATRKKMYDEYISRIITAKFDIKRLKSDIENIQNQLRFLNADYENNTDLLRYYNQAYRDNYINIIEFYKNSNDVIDKKINILNLEKSLYSMQIALEIASAKKIN</sequence>
<accession>A0A1X4XZG5</accession>